<dbReference type="PANTHER" id="PTHR33375">
    <property type="entry name" value="CHROMOSOME-PARTITIONING PROTEIN PARB-RELATED"/>
    <property type="match status" value="1"/>
</dbReference>
<dbReference type="InterPro" id="IPR003115">
    <property type="entry name" value="ParB_N"/>
</dbReference>
<dbReference type="InterPro" id="IPR036086">
    <property type="entry name" value="ParB/Sulfiredoxin_sf"/>
</dbReference>
<dbReference type="InterPro" id="IPR050336">
    <property type="entry name" value="Chromosome_partition/occlusion"/>
</dbReference>
<evidence type="ECO:0000259" key="1">
    <source>
        <dbReference type="SMART" id="SM00470"/>
    </source>
</evidence>
<organism evidence="2 3">
    <name type="scientific">Planktothrix tepida PCC 9214</name>
    <dbReference type="NCBI Taxonomy" id="671072"/>
    <lineage>
        <taxon>Bacteria</taxon>
        <taxon>Bacillati</taxon>
        <taxon>Cyanobacteriota</taxon>
        <taxon>Cyanophyceae</taxon>
        <taxon>Oscillatoriophycideae</taxon>
        <taxon>Oscillatoriales</taxon>
        <taxon>Microcoleaceae</taxon>
        <taxon>Planktothrix</taxon>
    </lineage>
</organism>
<dbReference type="GO" id="GO:0045881">
    <property type="term" value="P:positive regulation of sporulation resulting in formation of a cellular spore"/>
    <property type="evidence" value="ECO:0007669"/>
    <property type="project" value="TreeGrafter"/>
</dbReference>
<dbReference type="SUPFAM" id="SSF110849">
    <property type="entry name" value="ParB/Sulfiredoxin"/>
    <property type="match status" value="1"/>
</dbReference>
<dbReference type="GO" id="GO:0005694">
    <property type="term" value="C:chromosome"/>
    <property type="evidence" value="ECO:0007669"/>
    <property type="project" value="TreeGrafter"/>
</dbReference>
<dbReference type="Pfam" id="PF02195">
    <property type="entry name" value="ParB_N"/>
    <property type="match status" value="1"/>
</dbReference>
<dbReference type="OrthoDB" id="441802at2"/>
<protein>
    <recommendedName>
        <fullName evidence="1">ParB-like N-terminal domain-containing protein</fullName>
    </recommendedName>
</protein>
<accession>A0A1J1LN15</accession>
<evidence type="ECO:0000313" key="3">
    <source>
        <dbReference type="Proteomes" id="UP000184315"/>
    </source>
</evidence>
<dbReference type="RefSeq" id="WP_072720482.1">
    <property type="nucleotide sequence ID" value="NZ_LN889807.1"/>
</dbReference>
<dbReference type="GO" id="GO:0007059">
    <property type="term" value="P:chromosome segregation"/>
    <property type="evidence" value="ECO:0007669"/>
    <property type="project" value="TreeGrafter"/>
</dbReference>
<feature type="domain" description="ParB-like N-terminal" evidence="1">
    <location>
        <begin position="9"/>
        <end position="96"/>
    </location>
</feature>
<dbReference type="Gene3D" id="3.90.1530.10">
    <property type="entry name" value="Conserved hypothetical protein from pyrococcus furiosus pfu- 392566-001, ParB domain"/>
    <property type="match status" value="1"/>
</dbReference>
<dbReference type="PANTHER" id="PTHR33375:SF1">
    <property type="entry name" value="CHROMOSOME-PARTITIONING PROTEIN PARB-RELATED"/>
    <property type="match status" value="1"/>
</dbReference>
<reference evidence="3" key="1">
    <citation type="submission" date="2015-10" db="EMBL/GenBank/DDBJ databases">
        <authorList>
            <person name="Regsiter A."/>
            <person name="william w."/>
        </authorList>
    </citation>
    <scope>NUCLEOTIDE SEQUENCE [LARGE SCALE GENOMIC DNA]</scope>
</reference>
<dbReference type="Proteomes" id="UP000184315">
    <property type="component" value="Unassembled WGS sequence"/>
</dbReference>
<sequence length="366" mass="40842">MSKSEVFRQEVSIDILTPHPLNIKIYGEHEDVSSLAKSIEISQWVKPLVVTKDYVIVSGHRRRKALQQLGWLTAPVEIQEFTDEVAILEALLLENVTREKTLEMRIREGMAWESIEAEKATSRKGTRTDLGNMVENFPPCSPRTKFGKSRDAIGSRISLSGKSYAKGRKVVDLIDSEAREGNLSSASTLRTALDKSIDAAYKLAIKPQSTREAIAQMLKTGKVKNITTAIRLANQQSETKSLPLTPSCWNCGHRGEQINNHSIYCYKLGLLDLVDKSGEERGQNCSEWTDLTLSSPLQKKTTFVLSVLLPVEWQTQLEEIAATVGLDPATWVKHLIGANLHLHPELAQMAQSQSNWVGRNKASRQN</sequence>
<dbReference type="EMBL" id="CZDF01000164">
    <property type="protein sequence ID" value="CUR33875.1"/>
    <property type="molecule type" value="Genomic_DNA"/>
</dbReference>
<proteinExistence type="predicted"/>
<gene>
    <name evidence="2" type="ORF">PL9214580004</name>
</gene>
<dbReference type="AlphaFoldDB" id="A0A1J1LN15"/>
<evidence type="ECO:0000313" key="2">
    <source>
        <dbReference type="EMBL" id="CUR33875.1"/>
    </source>
</evidence>
<dbReference type="SMART" id="SM00470">
    <property type="entry name" value="ParB"/>
    <property type="match status" value="1"/>
</dbReference>
<dbReference type="STRING" id="671072.PL9214580004"/>
<keyword evidence="3" id="KW-1185">Reference proteome</keyword>
<name>A0A1J1LN15_9CYAN</name>